<protein>
    <recommendedName>
        <fullName evidence="1">Transposase MuDR plant domain-containing protein</fullName>
    </recommendedName>
</protein>
<organism evidence="2 3">
    <name type="scientific">Dipteronia dyeriana</name>
    <dbReference type="NCBI Taxonomy" id="168575"/>
    <lineage>
        <taxon>Eukaryota</taxon>
        <taxon>Viridiplantae</taxon>
        <taxon>Streptophyta</taxon>
        <taxon>Embryophyta</taxon>
        <taxon>Tracheophyta</taxon>
        <taxon>Spermatophyta</taxon>
        <taxon>Magnoliopsida</taxon>
        <taxon>eudicotyledons</taxon>
        <taxon>Gunneridae</taxon>
        <taxon>Pentapetalae</taxon>
        <taxon>rosids</taxon>
        <taxon>malvids</taxon>
        <taxon>Sapindales</taxon>
        <taxon>Sapindaceae</taxon>
        <taxon>Hippocastanoideae</taxon>
        <taxon>Acereae</taxon>
        <taxon>Dipteronia</taxon>
    </lineage>
</organism>
<evidence type="ECO:0000259" key="1">
    <source>
        <dbReference type="Pfam" id="PF03108"/>
    </source>
</evidence>
<accession>A0AAD9XUR2</accession>
<sequence length="280" mass="32513">MTSVQLVLNWGGKWKSHHGQYWYEGQRAKAFDFSRDANYDQLLNKVYRVTGIDRDHYRVSMTTVAQIFRPSMPIEIVDDEDVVLLLRRENVDPLVCISVEEINHECPERNHKQPESSYNPHHATFEYEFHHTHQSNIEVSNMDGFQRLDVPNMGAHLDDFREGFTPTTNIDTTSPSLIPDHDKTKPHFNPIPDQAPNRYNEQFAHVQRLVPPPCASYSINSGEVAPRPVTIRLEVGEVFPSKKQLKLQLGCYCLANRFQIRVFKSDTTRYQVRCIVEDFN</sequence>
<feature type="domain" description="Transposase MuDR plant" evidence="1">
    <location>
        <begin position="231"/>
        <end position="276"/>
    </location>
</feature>
<reference evidence="2" key="1">
    <citation type="journal article" date="2023" name="Plant J.">
        <title>Genome sequences and population genomics provide insights into the demographic history, inbreeding, and mutation load of two 'living fossil' tree species of Dipteronia.</title>
        <authorList>
            <person name="Feng Y."/>
            <person name="Comes H.P."/>
            <person name="Chen J."/>
            <person name="Zhu S."/>
            <person name="Lu R."/>
            <person name="Zhang X."/>
            <person name="Li P."/>
            <person name="Qiu J."/>
            <person name="Olsen K.M."/>
            <person name="Qiu Y."/>
        </authorList>
    </citation>
    <scope>NUCLEOTIDE SEQUENCE</scope>
    <source>
        <strain evidence="2">KIB01</strain>
    </source>
</reference>
<dbReference type="EMBL" id="JANJYI010000001">
    <property type="protein sequence ID" value="KAK2665808.1"/>
    <property type="molecule type" value="Genomic_DNA"/>
</dbReference>
<evidence type="ECO:0000313" key="2">
    <source>
        <dbReference type="EMBL" id="KAK2665808.1"/>
    </source>
</evidence>
<keyword evidence="3" id="KW-1185">Reference proteome</keyword>
<gene>
    <name evidence="2" type="ORF">Ddye_004382</name>
</gene>
<dbReference type="AlphaFoldDB" id="A0AAD9XUR2"/>
<dbReference type="InterPro" id="IPR004332">
    <property type="entry name" value="Transposase_MuDR"/>
</dbReference>
<evidence type="ECO:0000313" key="3">
    <source>
        <dbReference type="Proteomes" id="UP001280121"/>
    </source>
</evidence>
<proteinExistence type="predicted"/>
<name>A0AAD9XUR2_9ROSI</name>
<dbReference type="Pfam" id="PF03108">
    <property type="entry name" value="DBD_Tnp_Mut"/>
    <property type="match status" value="1"/>
</dbReference>
<dbReference type="Proteomes" id="UP001280121">
    <property type="component" value="Unassembled WGS sequence"/>
</dbReference>
<comment type="caution">
    <text evidence="2">The sequence shown here is derived from an EMBL/GenBank/DDBJ whole genome shotgun (WGS) entry which is preliminary data.</text>
</comment>